<sequence length="252" mass="27295">MGSEATALDALKTEIPLEDDGDLVLTSEIASGRAVGLVLVDIVNGFCTVGAGNLAPVEPNKQIATMVEEAAKLAKVFCDRNWPVYAFLDTHYPDKPEHPYPPHCIIGSGEEKLVPALQWLENDPNATIRCKNCIDGYLGSMEKDGSNTFADWVKRNEIKVVLVVGICTDICVLDFVCSILSARNIGQVPPLEDVVVYSRGCATYDLPIRVSRNIEGALAHPQELLHHIGLYMAKGRGAKVVHRVSLGSSEDA</sequence>
<dbReference type="PANTHER" id="PTHR47297">
    <property type="match status" value="1"/>
</dbReference>
<accession>A0A8B9AS81</accession>
<dbReference type="SUPFAM" id="SSF52499">
    <property type="entry name" value="Isochorismatase-like hydrolases"/>
    <property type="match status" value="1"/>
</dbReference>
<dbReference type="GeneID" id="103716121"/>
<name>A0A8B9AS81_PHODC</name>
<dbReference type="InterPro" id="IPR000868">
    <property type="entry name" value="Isochorismatase-like_dom"/>
</dbReference>
<evidence type="ECO:0000256" key="1">
    <source>
        <dbReference type="ARBA" id="ARBA00006336"/>
    </source>
</evidence>
<dbReference type="GO" id="GO:0019365">
    <property type="term" value="P:pyridine nucleotide salvage"/>
    <property type="evidence" value="ECO:0007669"/>
    <property type="project" value="InterPro"/>
</dbReference>
<dbReference type="Pfam" id="PF00857">
    <property type="entry name" value="Isochorismatase"/>
    <property type="match status" value="1"/>
</dbReference>
<proteinExistence type="inferred from homology"/>
<dbReference type="RefSeq" id="XP_038989656.1">
    <property type="nucleotide sequence ID" value="XM_039133728.1"/>
</dbReference>
<dbReference type="AlphaFoldDB" id="A0A8B9AS81"/>
<dbReference type="Proteomes" id="UP000228380">
    <property type="component" value="Chromosome 14"/>
</dbReference>
<dbReference type="GO" id="GO:0008936">
    <property type="term" value="F:nicotinamidase activity"/>
    <property type="evidence" value="ECO:0007669"/>
    <property type="project" value="InterPro"/>
</dbReference>
<dbReference type="OrthoDB" id="2013482at2759"/>
<reference evidence="4" key="2">
    <citation type="submission" date="2025-08" db="UniProtKB">
        <authorList>
            <consortium name="RefSeq"/>
        </authorList>
    </citation>
    <scope>IDENTIFICATION</scope>
    <source>
        <tissue evidence="4">Young leaves</tissue>
    </source>
</reference>
<dbReference type="CDD" id="cd00431">
    <property type="entry name" value="cysteine_hydrolases"/>
    <property type="match status" value="1"/>
</dbReference>
<dbReference type="InterPro" id="IPR044717">
    <property type="entry name" value="NIC1"/>
</dbReference>
<dbReference type="PANTHER" id="PTHR47297:SF2">
    <property type="entry name" value="OS02G0606800 PROTEIN"/>
    <property type="match status" value="1"/>
</dbReference>
<keyword evidence="3" id="KW-1185">Reference proteome</keyword>
<organism evidence="3 4">
    <name type="scientific">Phoenix dactylifera</name>
    <name type="common">Date palm</name>
    <dbReference type="NCBI Taxonomy" id="42345"/>
    <lineage>
        <taxon>Eukaryota</taxon>
        <taxon>Viridiplantae</taxon>
        <taxon>Streptophyta</taxon>
        <taxon>Embryophyta</taxon>
        <taxon>Tracheophyta</taxon>
        <taxon>Spermatophyta</taxon>
        <taxon>Magnoliopsida</taxon>
        <taxon>Liliopsida</taxon>
        <taxon>Arecaceae</taxon>
        <taxon>Coryphoideae</taxon>
        <taxon>Phoeniceae</taxon>
        <taxon>Phoenix</taxon>
    </lineage>
</organism>
<evidence type="ECO:0000313" key="3">
    <source>
        <dbReference type="Proteomes" id="UP000228380"/>
    </source>
</evidence>
<evidence type="ECO:0000259" key="2">
    <source>
        <dbReference type="Pfam" id="PF00857"/>
    </source>
</evidence>
<gene>
    <name evidence="4" type="primary">LOC103716121</name>
</gene>
<protein>
    <submittedName>
        <fullName evidence="4">Nicotinamidase 1-like</fullName>
    </submittedName>
</protein>
<evidence type="ECO:0000313" key="4">
    <source>
        <dbReference type="RefSeq" id="XP_038989656.1"/>
    </source>
</evidence>
<dbReference type="InterPro" id="IPR036380">
    <property type="entry name" value="Isochorismatase-like_sf"/>
</dbReference>
<dbReference type="Gene3D" id="3.40.50.850">
    <property type="entry name" value="Isochorismatase-like"/>
    <property type="match status" value="1"/>
</dbReference>
<feature type="domain" description="Isochorismatase-like" evidence="2">
    <location>
        <begin position="37"/>
        <end position="204"/>
    </location>
</feature>
<reference evidence="3" key="1">
    <citation type="journal article" date="2019" name="Nat. Commun.">
        <title>Genome-wide association mapping of date palm fruit traits.</title>
        <authorList>
            <person name="Hazzouri K.M."/>
            <person name="Gros-Balthazard M."/>
            <person name="Flowers J.M."/>
            <person name="Copetti D."/>
            <person name="Lemansour A."/>
            <person name="Lebrun M."/>
            <person name="Masmoudi K."/>
            <person name="Ferrand S."/>
            <person name="Dhar M.I."/>
            <person name="Fresquez Z.A."/>
            <person name="Rosas U."/>
            <person name="Zhang J."/>
            <person name="Talag J."/>
            <person name="Lee S."/>
            <person name="Kudrna D."/>
            <person name="Powell R.F."/>
            <person name="Leitch I.J."/>
            <person name="Krueger R.R."/>
            <person name="Wing R.A."/>
            <person name="Amiri K.M.A."/>
            <person name="Purugganan M.D."/>
        </authorList>
    </citation>
    <scope>NUCLEOTIDE SEQUENCE [LARGE SCALE GENOMIC DNA]</scope>
    <source>
        <strain evidence="3">cv. Khalas</strain>
    </source>
</reference>
<dbReference type="KEGG" id="pda:103716121"/>
<comment type="similarity">
    <text evidence="1">Belongs to the isochorismatase family.</text>
</comment>